<dbReference type="SMART" id="SM00347">
    <property type="entry name" value="HTH_MARR"/>
    <property type="match status" value="1"/>
</dbReference>
<proteinExistence type="predicted"/>
<dbReference type="GO" id="GO:0006950">
    <property type="term" value="P:response to stress"/>
    <property type="evidence" value="ECO:0007669"/>
    <property type="project" value="TreeGrafter"/>
</dbReference>
<dbReference type="InterPro" id="IPR000835">
    <property type="entry name" value="HTH_MarR-typ"/>
</dbReference>
<dbReference type="PANTHER" id="PTHR33164:SF43">
    <property type="entry name" value="HTH-TYPE TRANSCRIPTIONAL REPRESSOR YETL"/>
    <property type="match status" value="1"/>
</dbReference>
<gene>
    <name evidence="2" type="ORF">SAMN05877838_3716</name>
</gene>
<feature type="domain" description="HTH marR-type" evidence="1">
    <location>
        <begin position="9"/>
        <end position="138"/>
    </location>
</feature>
<keyword evidence="3" id="KW-1185">Reference proteome</keyword>
<dbReference type="Pfam" id="PF01047">
    <property type="entry name" value="MarR"/>
    <property type="match status" value="1"/>
</dbReference>
<dbReference type="InterPro" id="IPR039422">
    <property type="entry name" value="MarR/SlyA-like"/>
</dbReference>
<dbReference type="EMBL" id="OCPC01000006">
    <property type="protein sequence ID" value="SOE18777.1"/>
    <property type="molecule type" value="Genomic_DNA"/>
</dbReference>
<sequence>MMFDKSRSAGALVSDIARLHAAEQQRALAPLGLSRAQFVVLCELWLADGMTQRELANGLGLEQATMANTLARMQRDGLVTRKPHPDDGRSQQIWLTEWARDLRDPASRAALEADGLLAAALPSAERELFLSMLSRVTANLRSGKTG</sequence>
<dbReference type="PANTHER" id="PTHR33164">
    <property type="entry name" value="TRANSCRIPTIONAL REGULATOR, MARR FAMILY"/>
    <property type="match status" value="1"/>
</dbReference>
<dbReference type="GO" id="GO:0003700">
    <property type="term" value="F:DNA-binding transcription factor activity"/>
    <property type="evidence" value="ECO:0007669"/>
    <property type="project" value="InterPro"/>
</dbReference>
<dbReference type="Gene3D" id="1.10.10.10">
    <property type="entry name" value="Winged helix-like DNA-binding domain superfamily/Winged helix DNA-binding domain"/>
    <property type="match status" value="1"/>
</dbReference>
<dbReference type="PROSITE" id="PS50995">
    <property type="entry name" value="HTH_MARR_2"/>
    <property type="match status" value="1"/>
</dbReference>
<keyword evidence="2" id="KW-0238">DNA-binding</keyword>
<dbReference type="InterPro" id="IPR036388">
    <property type="entry name" value="WH-like_DNA-bd_sf"/>
</dbReference>
<reference evidence="3" key="1">
    <citation type="submission" date="2017-08" db="EMBL/GenBank/DDBJ databases">
        <authorList>
            <person name="Varghese N."/>
            <person name="Submissions S."/>
        </authorList>
    </citation>
    <scope>NUCLEOTIDE SEQUENCE [LARGE SCALE GENOMIC DNA]</scope>
    <source>
        <strain evidence="3">KCTC 23107</strain>
    </source>
</reference>
<dbReference type="Proteomes" id="UP000219465">
    <property type="component" value="Unassembled WGS sequence"/>
</dbReference>
<organism evidence="2 3">
    <name type="scientific">Hoeflea halophila</name>
    <dbReference type="NCBI Taxonomy" id="714899"/>
    <lineage>
        <taxon>Bacteria</taxon>
        <taxon>Pseudomonadati</taxon>
        <taxon>Pseudomonadota</taxon>
        <taxon>Alphaproteobacteria</taxon>
        <taxon>Hyphomicrobiales</taxon>
        <taxon>Rhizobiaceae</taxon>
        <taxon>Hoeflea</taxon>
    </lineage>
</organism>
<dbReference type="OrthoDB" id="511972at2"/>
<dbReference type="InterPro" id="IPR036390">
    <property type="entry name" value="WH_DNA-bd_sf"/>
</dbReference>
<evidence type="ECO:0000313" key="2">
    <source>
        <dbReference type="EMBL" id="SOE18777.1"/>
    </source>
</evidence>
<dbReference type="RefSeq" id="WP_097109242.1">
    <property type="nucleotide sequence ID" value="NZ_OCPC01000006.1"/>
</dbReference>
<protein>
    <submittedName>
        <fullName evidence="2">DNA-binding MarR family transcriptional regulator</fullName>
    </submittedName>
</protein>
<evidence type="ECO:0000313" key="3">
    <source>
        <dbReference type="Proteomes" id="UP000219465"/>
    </source>
</evidence>
<accession>A0A286IFH2</accession>
<dbReference type="PRINTS" id="PR00598">
    <property type="entry name" value="HTHMARR"/>
</dbReference>
<dbReference type="GO" id="GO:0003677">
    <property type="term" value="F:DNA binding"/>
    <property type="evidence" value="ECO:0007669"/>
    <property type="project" value="UniProtKB-KW"/>
</dbReference>
<evidence type="ECO:0000259" key="1">
    <source>
        <dbReference type="PROSITE" id="PS50995"/>
    </source>
</evidence>
<name>A0A286IFH2_9HYPH</name>
<dbReference type="SUPFAM" id="SSF46785">
    <property type="entry name" value="Winged helix' DNA-binding domain"/>
    <property type="match status" value="1"/>
</dbReference>
<dbReference type="AlphaFoldDB" id="A0A286IFH2"/>